<dbReference type="EC" id="1.6.5.2" evidence="2"/>
<evidence type="ECO:0000259" key="1">
    <source>
        <dbReference type="Pfam" id="PF13460"/>
    </source>
</evidence>
<keyword evidence="3" id="KW-1185">Reference proteome</keyword>
<keyword evidence="2" id="KW-0560">Oxidoreductase</keyword>
<organism evidence="2 3">
    <name type="scientific">Plantactinospora solaniradicis</name>
    <dbReference type="NCBI Taxonomy" id="1723736"/>
    <lineage>
        <taxon>Bacteria</taxon>
        <taxon>Bacillati</taxon>
        <taxon>Actinomycetota</taxon>
        <taxon>Actinomycetes</taxon>
        <taxon>Micromonosporales</taxon>
        <taxon>Micromonosporaceae</taxon>
        <taxon>Plantactinospora</taxon>
    </lineage>
</organism>
<sequence>MSIVVTGATGKLGRLVIADLLAAGVPAAQVTAVARSEEKAADLVAEGVRLHLADYDRPETFAGAFRPEDRVLLISGTDVGRRTPQHAAVIDAAKAVGVAQLGYVGAFGGPKADFGLADDHRATEQLILDSGLPYTFLRNNWYSEAYAGDLGNLAAVVERGAIVNNVAPGSRIATAPRADYAAAAAVVLNSEGHLNKAYELGGDTAWSFEEFAAEVSRQTGRTIVHNSITAAENRALLTSVGVPAPFAEILVEIDDAISRGALADTPGDLSRLIGRPTTPIADTIAAALAERTP</sequence>
<protein>
    <submittedName>
        <fullName evidence="2">SDR family oxidoreductase</fullName>
        <ecNumber evidence="2">1.6.5.2</ecNumber>
    </submittedName>
</protein>
<dbReference type="PANTHER" id="PTHR47129:SF1">
    <property type="entry name" value="NMRA-LIKE DOMAIN-CONTAINING PROTEIN"/>
    <property type="match status" value="1"/>
</dbReference>
<dbReference type="Gene3D" id="3.40.50.720">
    <property type="entry name" value="NAD(P)-binding Rossmann-like Domain"/>
    <property type="match status" value="1"/>
</dbReference>
<accession>A0ABW1KEE4</accession>
<name>A0ABW1KEE4_9ACTN</name>
<dbReference type="InterPro" id="IPR052718">
    <property type="entry name" value="NmrA-type_oxidoreductase"/>
</dbReference>
<dbReference type="Gene3D" id="3.90.25.10">
    <property type="entry name" value="UDP-galactose 4-epimerase, domain 1"/>
    <property type="match status" value="1"/>
</dbReference>
<dbReference type="InterPro" id="IPR036291">
    <property type="entry name" value="NAD(P)-bd_dom_sf"/>
</dbReference>
<evidence type="ECO:0000313" key="3">
    <source>
        <dbReference type="Proteomes" id="UP001596203"/>
    </source>
</evidence>
<dbReference type="EMBL" id="JBHSPR010000020">
    <property type="protein sequence ID" value="MFC6019820.1"/>
    <property type="molecule type" value="Genomic_DNA"/>
</dbReference>
<feature type="domain" description="NAD(P)-binding" evidence="1">
    <location>
        <begin position="7"/>
        <end position="149"/>
    </location>
</feature>
<dbReference type="RefSeq" id="WP_377426140.1">
    <property type="nucleotide sequence ID" value="NZ_JBHSPR010000020.1"/>
</dbReference>
<evidence type="ECO:0000313" key="2">
    <source>
        <dbReference type="EMBL" id="MFC6019820.1"/>
    </source>
</evidence>
<gene>
    <name evidence="2" type="ORF">ACFP2T_26890</name>
</gene>
<proteinExistence type="predicted"/>
<dbReference type="Pfam" id="PF13460">
    <property type="entry name" value="NAD_binding_10"/>
    <property type="match status" value="1"/>
</dbReference>
<comment type="caution">
    <text evidence="2">The sequence shown here is derived from an EMBL/GenBank/DDBJ whole genome shotgun (WGS) entry which is preliminary data.</text>
</comment>
<dbReference type="CDD" id="cd05269">
    <property type="entry name" value="TMR_SDR_a"/>
    <property type="match status" value="1"/>
</dbReference>
<dbReference type="InterPro" id="IPR016040">
    <property type="entry name" value="NAD(P)-bd_dom"/>
</dbReference>
<dbReference type="Proteomes" id="UP001596203">
    <property type="component" value="Unassembled WGS sequence"/>
</dbReference>
<dbReference type="SUPFAM" id="SSF51735">
    <property type="entry name" value="NAD(P)-binding Rossmann-fold domains"/>
    <property type="match status" value="1"/>
</dbReference>
<dbReference type="GO" id="GO:0003955">
    <property type="term" value="F:NAD(P)H dehydrogenase (quinone) activity"/>
    <property type="evidence" value="ECO:0007669"/>
    <property type="project" value="UniProtKB-EC"/>
</dbReference>
<dbReference type="PANTHER" id="PTHR47129">
    <property type="entry name" value="QUINONE OXIDOREDUCTASE 2"/>
    <property type="match status" value="1"/>
</dbReference>
<reference evidence="3" key="1">
    <citation type="journal article" date="2019" name="Int. J. Syst. Evol. Microbiol.">
        <title>The Global Catalogue of Microorganisms (GCM) 10K type strain sequencing project: providing services to taxonomists for standard genome sequencing and annotation.</title>
        <authorList>
            <consortium name="The Broad Institute Genomics Platform"/>
            <consortium name="The Broad Institute Genome Sequencing Center for Infectious Disease"/>
            <person name="Wu L."/>
            <person name="Ma J."/>
        </authorList>
    </citation>
    <scope>NUCLEOTIDE SEQUENCE [LARGE SCALE GENOMIC DNA]</scope>
    <source>
        <strain evidence="3">ZS-35-S2</strain>
    </source>
</reference>